<protein>
    <submittedName>
        <fullName evidence="1">Uncharacterized protein</fullName>
    </submittedName>
</protein>
<proteinExistence type="predicted"/>
<dbReference type="Ensembl" id="ENSEAST00005026979.1">
    <property type="protein sequence ID" value="ENSEASP00005024860.1"/>
    <property type="gene ID" value="ENSEASG00005016912.1"/>
</dbReference>
<reference evidence="1" key="1">
    <citation type="submission" date="2023-03" db="UniProtKB">
        <authorList>
            <consortium name="Ensembl"/>
        </authorList>
    </citation>
    <scope>IDENTIFICATION</scope>
</reference>
<evidence type="ECO:0000313" key="1">
    <source>
        <dbReference type="Ensembl" id="ENSEASP00005024860.1"/>
    </source>
</evidence>
<organism evidence="1">
    <name type="scientific">Equus asinus asinus</name>
    <dbReference type="NCBI Taxonomy" id="83772"/>
    <lineage>
        <taxon>Eukaryota</taxon>
        <taxon>Metazoa</taxon>
        <taxon>Chordata</taxon>
        <taxon>Craniata</taxon>
        <taxon>Vertebrata</taxon>
        <taxon>Euteleostomi</taxon>
        <taxon>Mammalia</taxon>
        <taxon>Eutheria</taxon>
        <taxon>Laurasiatheria</taxon>
        <taxon>Perissodactyla</taxon>
        <taxon>Equidae</taxon>
        <taxon>Equus</taxon>
    </lineage>
</organism>
<name>A0A8C4MJT8_EQUAS</name>
<sequence length="136" mass="15795">MCQGTDNLENCQHRPQRVSELGSVSFSNPHYVDAVAEKQTLDEGFQKRLERNKIAAEEPTAEREKMHQKLKEKKLLAEKMKLEQKKQRKGSRSPVCPAIKQVTDHTLAQPYYKEAKEYSLCAQRRILMLRSQKNPN</sequence>
<accession>A0A8C4MJT8</accession>
<dbReference type="AlphaFoldDB" id="A0A8C4MJT8"/>